<organism evidence="11 12">
    <name type="scientific">Neolecta irregularis (strain DAH-3)</name>
    <dbReference type="NCBI Taxonomy" id="1198029"/>
    <lineage>
        <taxon>Eukaryota</taxon>
        <taxon>Fungi</taxon>
        <taxon>Dikarya</taxon>
        <taxon>Ascomycota</taxon>
        <taxon>Taphrinomycotina</taxon>
        <taxon>Neolectales</taxon>
        <taxon>Neolectaceae</taxon>
        <taxon>Neolecta</taxon>
    </lineage>
</organism>
<proteinExistence type="inferred from homology"/>
<sequence length="374" mass="41700">MLLIQALSVLPTLLTISALPQHQKAFEIKHELRLIQTSDSAPPQWVPEDEIVKMQTKGIKFMDITEFPDLGKINSKRYTIAKTKFPEHLNYQKEVNTAIANISTEYMEENLRAFIGFNTRYYKSSTGQQSGEWLFELVKATCIGNPNISVTQFHHSWRQHSIIAKIPGSKSESIVIVGAHQDSANLFFPGHKAAPGADDDASGTVTILEALRALVSVGFQPEKTVEFHWYSAEEAGLLGSQAVFSKYERKNKDVVAFLQQDMTGYIQKTLESGKSESVGVITDFVHKGLTDFIKTIITEYCMVPFVETKCGYACSDHASASKAGYPSAFVIESDFKDSNPNIHTIGDTIDKLSFDHMKEHTKLTIGFVVELSHI</sequence>
<evidence type="ECO:0000259" key="10">
    <source>
        <dbReference type="Pfam" id="PF04389"/>
    </source>
</evidence>
<evidence type="ECO:0000313" key="11">
    <source>
        <dbReference type="EMBL" id="OLL22382.1"/>
    </source>
</evidence>
<accession>A0A1U7LIK4</accession>
<evidence type="ECO:0000313" key="12">
    <source>
        <dbReference type="Proteomes" id="UP000186594"/>
    </source>
</evidence>
<dbReference type="STRING" id="1198029.A0A1U7LIK4"/>
<keyword evidence="4 9" id="KW-0479">Metal-binding</keyword>
<dbReference type="GO" id="GO:0008235">
    <property type="term" value="F:metalloexopeptidase activity"/>
    <property type="evidence" value="ECO:0007669"/>
    <property type="project" value="InterPro"/>
</dbReference>
<dbReference type="EMBL" id="LXFE01003412">
    <property type="protein sequence ID" value="OLL22382.1"/>
    <property type="molecule type" value="Genomic_DNA"/>
</dbReference>
<dbReference type="CDD" id="cd03879">
    <property type="entry name" value="M28_AAP"/>
    <property type="match status" value="1"/>
</dbReference>
<protein>
    <recommendedName>
        <fullName evidence="9">Peptide hydrolase</fullName>
        <ecNumber evidence="9">3.4.-.-</ecNumber>
    </recommendedName>
</protein>
<dbReference type="Proteomes" id="UP000186594">
    <property type="component" value="Unassembled WGS sequence"/>
</dbReference>
<dbReference type="Pfam" id="PF04389">
    <property type="entry name" value="Peptidase_M28"/>
    <property type="match status" value="1"/>
</dbReference>
<evidence type="ECO:0000256" key="9">
    <source>
        <dbReference type="RuleBase" id="RU361240"/>
    </source>
</evidence>
<evidence type="ECO:0000256" key="7">
    <source>
        <dbReference type="ARBA" id="ARBA00022833"/>
    </source>
</evidence>
<name>A0A1U7LIK4_NEOID</name>
<dbReference type="InterPro" id="IPR045175">
    <property type="entry name" value="M28_fam"/>
</dbReference>
<keyword evidence="3 9" id="KW-0645">Protease</keyword>
<evidence type="ECO:0000256" key="6">
    <source>
        <dbReference type="ARBA" id="ARBA00022801"/>
    </source>
</evidence>
<dbReference type="PANTHER" id="PTHR12147:SF56">
    <property type="entry name" value="AMINOPEPTIDASE YDR415C-RELATED"/>
    <property type="match status" value="1"/>
</dbReference>
<dbReference type="GO" id="GO:0004177">
    <property type="term" value="F:aminopeptidase activity"/>
    <property type="evidence" value="ECO:0007669"/>
    <property type="project" value="UniProtKB-KW"/>
</dbReference>
<dbReference type="EC" id="3.4.-.-" evidence="9"/>
<keyword evidence="6 9" id="KW-0378">Hydrolase</keyword>
<keyword evidence="5 9" id="KW-0732">Signal</keyword>
<dbReference type="Gene3D" id="3.40.630.10">
    <property type="entry name" value="Zn peptidases"/>
    <property type="match status" value="1"/>
</dbReference>
<evidence type="ECO:0000256" key="3">
    <source>
        <dbReference type="ARBA" id="ARBA00022670"/>
    </source>
</evidence>
<dbReference type="PANTHER" id="PTHR12147">
    <property type="entry name" value="METALLOPEPTIDASE M28 FAMILY MEMBER"/>
    <property type="match status" value="1"/>
</dbReference>
<dbReference type="AlphaFoldDB" id="A0A1U7LIK4"/>
<gene>
    <name evidence="11" type="ORF">NEOLI_001581</name>
</gene>
<comment type="similarity">
    <text evidence="8">Belongs to the peptidase M28 family. M28E subfamily.</text>
</comment>
<dbReference type="FunFam" id="3.40.630.10:FF:000042">
    <property type="entry name" value="Peptide hydrolase"/>
    <property type="match status" value="1"/>
</dbReference>
<keyword evidence="7 9" id="KW-0862">Zinc</keyword>
<dbReference type="InterPro" id="IPR007484">
    <property type="entry name" value="Peptidase_M28"/>
</dbReference>
<evidence type="ECO:0000256" key="4">
    <source>
        <dbReference type="ARBA" id="ARBA00022723"/>
    </source>
</evidence>
<evidence type="ECO:0000256" key="2">
    <source>
        <dbReference type="ARBA" id="ARBA00022438"/>
    </source>
</evidence>
<reference evidence="11 12" key="1">
    <citation type="submission" date="2016-04" db="EMBL/GenBank/DDBJ databases">
        <title>Evolutionary innovation and constraint leading to complex multicellularity in the Ascomycota.</title>
        <authorList>
            <person name="Cisse O."/>
            <person name="Nguyen A."/>
            <person name="Hewitt D.A."/>
            <person name="Jedd G."/>
            <person name="Stajich J.E."/>
        </authorList>
    </citation>
    <scope>NUCLEOTIDE SEQUENCE [LARGE SCALE GENOMIC DNA]</scope>
    <source>
        <strain evidence="11 12">DAH-3</strain>
    </source>
</reference>
<keyword evidence="12" id="KW-1185">Reference proteome</keyword>
<dbReference type="OMA" id="GMLQQDM"/>
<dbReference type="GO" id="GO:0046872">
    <property type="term" value="F:metal ion binding"/>
    <property type="evidence" value="ECO:0007669"/>
    <property type="project" value="UniProtKB-KW"/>
</dbReference>
<feature type="domain" description="Peptidase M28" evidence="10">
    <location>
        <begin position="162"/>
        <end position="366"/>
    </location>
</feature>
<evidence type="ECO:0000256" key="1">
    <source>
        <dbReference type="ARBA" id="ARBA00001947"/>
    </source>
</evidence>
<feature type="signal peptide" evidence="9">
    <location>
        <begin position="1"/>
        <end position="25"/>
    </location>
</feature>
<comment type="cofactor">
    <cofactor evidence="1">
        <name>Zn(2+)</name>
        <dbReference type="ChEBI" id="CHEBI:29105"/>
    </cofactor>
</comment>
<dbReference type="GO" id="GO:0006508">
    <property type="term" value="P:proteolysis"/>
    <property type="evidence" value="ECO:0007669"/>
    <property type="project" value="UniProtKB-KW"/>
</dbReference>
<dbReference type="SUPFAM" id="SSF53187">
    <property type="entry name" value="Zn-dependent exopeptidases"/>
    <property type="match status" value="1"/>
</dbReference>
<dbReference type="OrthoDB" id="2214at2759"/>
<comment type="caution">
    <text evidence="11">The sequence shown here is derived from an EMBL/GenBank/DDBJ whole genome shotgun (WGS) entry which is preliminary data.</text>
</comment>
<evidence type="ECO:0000256" key="5">
    <source>
        <dbReference type="ARBA" id="ARBA00022729"/>
    </source>
</evidence>
<keyword evidence="2 11" id="KW-0031">Aminopeptidase</keyword>
<feature type="chain" id="PRO_5011820122" description="Peptide hydrolase" evidence="9">
    <location>
        <begin position="26"/>
        <end position="374"/>
    </location>
</feature>
<evidence type="ECO:0000256" key="8">
    <source>
        <dbReference type="ARBA" id="ARBA00043962"/>
    </source>
</evidence>